<dbReference type="Pfam" id="PF00756">
    <property type="entry name" value="Esterase"/>
    <property type="match status" value="1"/>
</dbReference>
<accession>A0ABV4N2A3</accession>
<organism evidence="1 2">
    <name type="scientific">Vibrio pomeroyi</name>
    <dbReference type="NCBI Taxonomy" id="198832"/>
    <lineage>
        <taxon>Bacteria</taxon>
        <taxon>Pseudomonadati</taxon>
        <taxon>Pseudomonadota</taxon>
        <taxon>Gammaproteobacteria</taxon>
        <taxon>Vibrionales</taxon>
        <taxon>Vibrionaceae</taxon>
        <taxon>Vibrio</taxon>
    </lineage>
</organism>
<keyword evidence="1" id="KW-0378">Hydrolase</keyword>
<dbReference type="PANTHER" id="PTHR48098">
    <property type="entry name" value="ENTEROCHELIN ESTERASE-RELATED"/>
    <property type="match status" value="1"/>
</dbReference>
<reference evidence="1 2" key="1">
    <citation type="journal article" date="2024" name="ISME J.">
        <title>Tailless and filamentous prophages are predominant in marine Vibrio.</title>
        <authorList>
            <person name="Steensen K."/>
            <person name="Seneca J."/>
            <person name="Bartlau N."/>
            <person name="Yu X.A."/>
            <person name="Hussain F.A."/>
            <person name="Polz M.F."/>
        </authorList>
    </citation>
    <scope>NUCLEOTIDE SEQUENCE [LARGE SCALE GENOMIC DNA]</scope>
    <source>
        <strain evidence="1 2">10N.239.312.F12</strain>
    </source>
</reference>
<sequence>MKNSLLDNSRYQIIEDFHMPQLGRKRTIRIYLPKNYHNDSRSYPVIYMHDGQNLFESSLSFGGDSWEVPTSVDQFFADDNGAIVVGIENGSEFEGLCRMYEYSPWKIDPDFVLPDWPESVYQSGGEGQQYIDFITDSLKPYIDDNYRTLTDRDNTAIAGSSMGGFISLYGVLQRPDVFSLAGVFSPAFWFNAPEMFNFVESKQLHNPVKIYMDMGTQESSGRGIDFEKIYLDGSNKVSELLRNKANVALQYQVDEGGLHTESAWAKHYPNMLGYLFD</sequence>
<dbReference type="InterPro" id="IPR000801">
    <property type="entry name" value="Esterase-like"/>
</dbReference>
<dbReference type="InterPro" id="IPR029058">
    <property type="entry name" value="AB_hydrolase_fold"/>
</dbReference>
<dbReference type="Gene3D" id="3.40.50.1820">
    <property type="entry name" value="alpha/beta hydrolase"/>
    <property type="match status" value="1"/>
</dbReference>
<comment type="caution">
    <text evidence="1">The sequence shown here is derived from an EMBL/GenBank/DDBJ whole genome shotgun (WGS) entry which is preliminary data.</text>
</comment>
<dbReference type="Proteomes" id="UP001570071">
    <property type="component" value="Unassembled WGS sequence"/>
</dbReference>
<proteinExistence type="predicted"/>
<evidence type="ECO:0000313" key="1">
    <source>
        <dbReference type="EMBL" id="MEZ8723655.1"/>
    </source>
</evidence>
<gene>
    <name evidence="1" type="ORF">AB6D66_21500</name>
</gene>
<keyword evidence="2" id="KW-1185">Reference proteome</keyword>
<dbReference type="SUPFAM" id="SSF53474">
    <property type="entry name" value="alpha/beta-Hydrolases"/>
    <property type="match status" value="1"/>
</dbReference>
<protein>
    <submittedName>
        <fullName evidence="1">Alpha/beta hydrolase</fullName>
    </submittedName>
</protein>
<dbReference type="InterPro" id="IPR050583">
    <property type="entry name" value="Mycobacterial_A85_antigen"/>
</dbReference>
<dbReference type="RefSeq" id="WP_372125888.1">
    <property type="nucleotide sequence ID" value="NZ_JBFSSG010000071.1"/>
</dbReference>
<dbReference type="GO" id="GO:0016787">
    <property type="term" value="F:hydrolase activity"/>
    <property type="evidence" value="ECO:0007669"/>
    <property type="project" value="UniProtKB-KW"/>
</dbReference>
<name>A0ABV4N2A3_9VIBR</name>
<evidence type="ECO:0000313" key="2">
    <source>
        <dbReference type="Proteomes" id="UP001570071"/>
    </source>
</evidence>
<dbReference type="EMBL" id="JBFSSG010000071">
    <property type="protein sequence ID" value="MEZ8723655.1"/>
    <property type="molecule type" value="Genomic_DNA"/>
</dbReference>
<dbReference type="PANTHER" id="PTHR48098:SF6">
    <property type="entry name" value="FERRI-BACILLIBACTIN ESTERASE BESA"/>
    <property type="match status" value="1"/>
</dbReference>